<dbReference type="OrthoDB" id="1445451at2"/>
<accession>A0A554VS52</accession>
<evidence type="ECO:0008006" key="3">
    <source>
        <dbReference type="Google" id="ProtNLM"/>
    </source>
</evidence>
<dbReference type="Proteomes" id="UP000318833">
    <property type="component" value="Unassembled WGS sequence"/>
</dbReference>
<gene>
    <name evidence="1" type="ORF">FOF46_00630</name>
</gene>
<reference evidence="1 2" key="1">
    <citation type="submission" date="2019-07" db="EMBL/GenBank/DDBJ databases">
        <title>The draft genome sequence of Aquimarina algiphila M91.</title>
        <authorList>
            <person name="Meng X."/>
        </authorList>
    </citation>
    <scope>NUCLEOTIDE SEQUENCE [LARGE SCALE GENOMIC DNA]</scope>
    <source>
        <strain evidence="1 2">M91</strain>
    </source>
</reference>
<proteinExistence type="predicted"/>
<dbReference type="AlphaFoldDB" id="A0A554VS52"/>
<protein>
    <recommendedName>
        <fullName evidence="3">WG repeat-containing protein</fullName>
    </recommendedName>
</protein>
<dbReference type="RefSeq" id="WP_143915109.1">
    <property type="nucleotide sequence ID" value="NZ_CANMIK010000004.1"/>
</dbReference>
<sequence>MKKKVFILLMVFTIGINGLCGQEQDILVISQHNFKVYRRVVDSVFYIISEHKKKKLYDSLVYVSIVCNDFVQILDSKGNVSFLDSELKEIDISNVVCSAIPCMPTSSNQYYIEEEEGEFRVFAKYIDDGNAKYKDDPQPVVVTVISKEKADDVYFLNSRRSLTTYDCPSGAYVSPVFIIEKNKKFIIQDLYNLTARPIRFYDTVFIDRSSKIRVKKDGFYGYHGVTVIKYSRLDIFEYNLAYFELQNGKRGYIDRSGNEYFIK</sequence>
<evidence type="ECO:0000313" key="1">
    <source>
        <dbReference type="EMBL" id="TSE11518.1"/>
    </source>
</evidence>
<comment type="caution">
    <text evidence="1">The sequence shown here is derived from an EMBL/GenBank/DDBJ whole genome shotgun (WGS) entry which is preliminary data.</text>
</comment>
<organism evidence="1 2">
    <name type="scientific">Aquimarina algiphila</name>
    <dbReference type="NCBI Taxonomy" id="2047982"/>
    <lineage>
        <taxon>Bacteria</taxon>
        <taxon>Pseudomonadati</taxon>
        <taxon>Bacteroidota</taxon>
        <taxon>Flavobacteriia</taxon>
        <taxon>Flavobacteriales</taxon>
        <taxon>Flavobacteriaceae</taxon>
        <taxon>Aquimarina</taxon>
    </lineage>
</organism>
<dbReference type="EMBL" id="VLNR01000001">
    <property type="protein sequence ID" value="TSE11518.1"/>
    <property type="molecule type" value="Genomic_DNA"/>
</dbReference>
<evidence type="ECO:0000313" key="2">
    <source>
        <dbReference type="Proteomes" id="UP000318833"/>
    </source>
</evidence>
<name>A0A554VS52_9FLAO</name>
<keyword evidence="2" id="KW-1185">Reference proteome</keyword>